<gene>
    <name evidence="6" type="primary">LOC108743247</name>
</gene>
<dbReference type="PROSITE" id="PS50056">
    <property type="entry name" value="TYR_PHOSPHATASE_2"/>
    <property type="match status" value="1"/>
</dbReference>
<keyword evidence="1" id="KW-0378">Hydrolase</keyword>
<dbReference type="CDD" id="cd14498">
    <property type="entry name" value="DSP"/>
    <property type="match status" value="1"/>
</dbReference>
<sequence>MSFLEELRRKRKFLKTTETIVTKPDGRRFKENSSLNETTEIDQKTYGFVIDYKPDNIPSKITDNIFLGSQDCCEDKVLHQHSITHVLSIGVQAPNHYPDVVYEFVPCLDLPETNIKDKLVKVCIPFLSSVTENNCKALVHCNAGISRSATVVIGFLILHNNYTYEEAYALVKQARSCIKPNAGFQTQLKYLKT</sequence>
<feature type="domain" description="Tyrosine specific protein phosphatases" evidence="4">
    <location>
        <begin position="117"/>
        <end position="175"/>
    </location>
</feature>
<dbReference type="KEGG" id="apln:108743247"/>
<dbReference type="PROSITE" id="PS00383">
    <property type="entry name" value="TYR_PHOSPHATASE_1"/>
    <property type="match status" value="1"/>
</dbReference>
<keyword evidence="2" id="KW-0904">Protein phosphatase</keyword>
<proteinExistence type="predicted"/>
<dbReference type="InterPro" id="IPR000340">
    <property type="entry name" value="Dual-sp_phosphatase_cat-dom"/>
</dbReference>
<dbReference type="InterPro" id="IPR000387">
    <property type="entry name" value="Tyr_Pase_dom"/>
</dbReference>
<dbReference type="InterPro" id="IPR020422">
    <property type="entry name" value="TYR_PHOSPHATASE_DUAL_dom"/>
</dbReference>
<dbReference type="GO" id="GO:0008579">
    <property type="term" value="F:JUN kinase phosphatase activity"/>
    <property type="evidence" value="ECO:0007669"/>
    <property type="project" value="TreeGrafter"/>
</dbReference>
<accession>A0A1W4XPB0</accession>
<dbReference type="AlphaFoldDB" id="A0A1W4XPB0"/>
<dbReference type="GeneID" id="108743247"/>
<evidence type="ECO:0000259" key="4">
    <source>
        <dbReference type="PROSITE" id="PS50056"/>
    </source>
</evidence>
<evidence type="ECO:0000313" key="6">
    <source>
        <dbReference type="RefSeq" id="XP_018334230.1"/>
    </source>
</evidence>
<dbReference type="CTD" id="4379907"/>
<dbReference type="InterPro" id="IPR016130">
    <property type="entry name" value="Tyr_Pase_AS"/>
</dbReference>
<dbReference type="GO" id="GO:0005737">
    <property type="term" value="C:cytoplasm"/>
    <property type="evidence" value="ECO:0007669"/>
    <property type="project" value="TreeGrafter"/>
</dbReference>
<dbReference type="Proteomes" id="UP000192223">
    <property type="component" value="Unplaced"/>
</dbReference>
<protein>
    <submittedName>
        <fullName evidence="6">Dual specificity protein phosphatase 19</fullName>
    </submittedName>
</protein>
<dbReference type="RefSeq" id="XP_018334230.1">
    <property type="nucleotide sequence ID" value="XM_018478728.2"/>
</dbReference>
<dbReference type="SUPFAM" id="SSF52799">
    <property type="entry name" value="(Phosphotyrosine protein) phosphatases II"/>
    <property type="match status" value="1"/>
</dbReference>
<dbReference type="PANTHER" id="PTHR46377">
    <property type="entry name" value="DUAL SPECIFICITY PROTEIN PHOSPHATASE 19"/>
    <property type="match status" value="1"/>
</dbReference>
<dbReference type="Pfam" id="PF00782">
    <property type="entry name" value="DSPc"/>
    <property type="match status" value="1"/>
</dbReference>
<dbReference type="InterPro" id="IPR029021">
    <property type="entry name" value="Prot-tyrosine_phosphatase-like"/>
</dbReference>
<dbReference type="FunCoup" id="A0A1W4XPB0">
    <property type="interactions" value="389"/>
</dbReference>
<dbReference type="PANTHER" id="PTHR46377:SF1">
    <property type="entry name" value="DUAL SPECIFICITY PROTEIN PHOSPHATASE 19"/>
    <property type="match status" value="1"/>
</dbReference>
<dbReference type="OrthoDB" id="10252009at2759"/>
<organism evidence="5 6">
    <name type="scientific">Agrilus planipennis</name>
    <name type="common">Emerald ash borer</name>
    <name type="synonym">Agrilus marcopoli</name>
    <dbReference type="NCBI Taxonomy" id="224129"/>
    <lineage>
        <taxon>Eukaryota</taxon>
        <taxon>Metazoa</taxon>
        <taxon>Ecdysozoa</taxon>
        <taxon>Arthropoda</taxon>
        <taxon>Hexapoda</taxon>
        <taxon>Insecta</taxon>
        <taxon>Pterygota</taxon>
        <taxon>Neoptera</taxon>
        <taxon>Endopterygota</taxon>
        <taxon>Coleoptera</taxon>
        <taxon>Polyphaga</taxon>
        <taxon>Elateriformia</taxon>
        <taxon>Buprestoidea</taxon>
        <taxon>Buprestidae</taxon>
        <taxon>Agrilinae</taxon>
        <taxon>Agrilus</taxon>
    </lineage>
</organism>
<name>A0A1W4XPB0_AGRPL</name>
<dbReference type="PROSITE" id="PS50054">
    <property type="entry name" value="TYR_PHOSPHATASE_DUAL"/>
    <property type="match status" value="1"/>
</dbReference>
<feature type="domain" description="Tyrosine-protein phosphatase" evidence="3">
    <location>
        <begin position="57"/>
        <end position="193"/>
    </location>
</feature>
<dbReference type="STRING" id="224129.A0A1W4XPB0"/>
<dbReference type="SMART" id="SM00195">
    <property type="entry name" value="DSPc"/>
    <property type="match status" value="1"/>
</dbReference>
<evidence type="ECO:0000313" key="5">
    <source>
        <dbReference type="Proteomes" id="UP000192223"/>
    </source>
</evidence>
<dbReference type="InParanoid" id="A0A1W4XPB0"/>
<dbReference type="Gene3D" id="3.90.190.10">
    <property type="entry name" value="Protein tyrosine phosphatase superfamily"/>
    <property type="match status" value="1"/>
</dbReference>
<evidence type="ECO:0000256" key="2">
    <source>
        <dbReference type="ARBA" id="ARBA00022912"/>
    </source>
</evidence>
<evidence type="ECO:0000259" key="3">
    <source>
        <dbReference type="PROSITE" id="PS50054"/>
    </source>
</evidence>
<keyword evidence="5" id="KW-1185">Reference proteome</keyword>
<reference evidence="6" key="1">
    <citation type="submission" date="2025-08" db="UniProtKB">
        <authorList>
            <consortium name="RefSeq"/>
        </authorList>
    </citation>
    <scope>IDENTIFICATION</scope>
    <source>
        <tissue evidence="6">Entire body</tissue>
    </source>
</reference>
<evidence type="ECO:0000256" key="1">
    <source>
        <dbReference type="ARBA" id="ARBA00022801"/>
    </source>
</evidence>